<accession>A0A7S9L313</accession>
<dbReference type="NCBIfam" id="TIGR00042">
    <property type="entry name" value="RdgB/HAM1 family non-canonical purine NTP pyrophosphatase"/>
    <property type="match status" value="1"/>
</dbReference>
<gene>
    <name evidence="12" type="ORF">IZT61_09780</name>
</gene>
<dbReference type="GO" id="GO:0036222">
    <property type="term" value="F:XTP diphosphatase activity"/>
    <property type="evidence" value="ECO:0007669"/>
    <property type="project" value="UniProtKB-UniRule"/>
</dbReference>
<dbReference type="GO" id="GO:0017111">
    <property type="term" value="F:ribonucleoside triphosphate phosphatase activity"/>
    <property type="evidence" value="ECO:0007669"/>
    <property type="project" value="InterPro"/>
</dbReference>
<evidence type="ECO:0000256" key="3">
    <source>
        <dbReference type="ARBA" id="ARBA00022723"/>
    </source>
</evidence>
<proteinExistence type="inferred from homology"/>
<comment type="cofactor">
    <cofactor evidence="10">
        <name>Mg(2+)</name>
        <dbReference type="ChEBI" id="CHEBI:18420"/>
    </cofactor>
    <text evidence="10">Binds 1 Mg(2+) ion per subunit.</text>
</comment>
<dbReference type="GO" id="GO:0000166">
    <property type="term" value="F:nucleotide binding"/>
    <property type="evidence" value="ECO:0007669"/>
    <property type="project" value="UniProtKB-KW"/>
</dbReference>
<dbReference type="GO" id="GO:0009146">
    <property type="term" value="P:purine nucleoside triphosphate catabolic process"/>
    <property type="evidence" value="ECO:0007669"/>
    <property type="project" value="UniProtKB-UniRule"/>
</dbReference>
<dbReference type="EC" id="3.6.1.66" evidence="10"/>
<dbReference type="CDD" id="cd00515">
    <property type="entry name" value="HAM1"/>
    <property type="match status" value="1"/>
</dbReference>
<feature type="binding site" evidence="10">
    <location>
        <position position="70"/>
    </location>
    <ligand>
        <name>substrate</name>
    </ligand>
</feature>
<evidence type="ECO:0000256" key="8">
    <source>
        <dbReference type="ARBA" id="ARBA00051875"/>
    </source>
</evidence>
<keyword evidence="13" id="KW-1185">Reference proteome</keyword>
<keyword evidence="3 10" id="KW-0479">Metal-binding</keyword>
<dbReference type="PANTHER" id="PTHR11067:SF9">
    <property type="entry name" value="INOSINE TRIPHOSPHATE PYROPHOSPHATASE"/>
    <property type="match status" value="1"/>
</dbReference>
<dbReference type="GO" id="GO:0036220">
    <property type="term" value="F:ITP diphosphatase activity"/>
    <property type="evidence" value="ECO:0007669"/>
    <property type="project" value="UniProtKB-UniRule"/>
</dbReference>
<dbReference type="GO" id="GO:0005829">
    <property type="term" value="C:cytosol"/>
    <property type="evidence" value="ECO:0007669"/>
    <property type="project" value="TreeGrafter"/>
</dbReference>
<evidence type="ECO:0000256" key="5">
    <source>
        <dbReference type="ARBA" id="ARBA00022801"/>
    </source>
</evidence>
<comment type="subunit">
    <text evidence="2 10">Homodimer.</text>
</comment>
<dbReference type="Proteomes" id="UP000594759">
    <property type="component" value="Chromosome"/>
</dbReference>
<dbReference type="PANTHER" id="PTHR11067">
    <property type="entry name" value="INOSINE TRIPHOSPHATE PYROPHOSPHATASE/HAM1 PROTEIN"/>
    <property type="match status" value="1"/>
</dbReference>
<keyword evidence="7 10" id="KW-0546">Nucleotide metabolism</keyword>
<dbReference type="GO" id="GO:0046872">
    <property type="term" value="F:metal ion binding"/>
    <property type="evidence" value="ECO:0007669"/>
    <property type="project" value="UniProtKB-KW"/>
</dbReference>
<dbReference type="EMBL" id="CP064939">
    <property type="protein sequence ID" value="QPH41518.1"/>
    <property type="molecule type" value="Genomic_DNA"/>
</dbReference>
<evidence type="ECO:0000256" key="11">
    <source>
        <dbReference type="RuleBase" id="RU003781"/>
    </source>
</evidence>
<dbReference type="InterPro" id="IPR020922">
    <property type="entry name" value="dITP/XTP_pyrophosphatase"/>
</dbReference>
<dbReference type="AlphaFoldDB" id="A0A7S9L313"/>
<dbReference type="KEGG" id="pex:IZT61_09780"/>
<dbReference type="SUPFAM" id="SSF52972">
    <property type="entry name" value="ITPase-like"/>
    <property type="match status" value="1"/>
</dbReference>
<comment type="catalytic activity">
    <reaction evidence="8 10">
        <text>dITP + H2O = dIMP + diphosphate + H(+)</text>
        <dbReference type="Rhea" id="RHEA:28342"/>
        <dbReference type="ChEBI" id="CHEBI:15377"/>
        <dbReference type="ChEBI" id="CHEBI:15378"/>
        <dbReference type="ChEBI" id="CHEBI:33019"/>
        <dbReference type="ChEBI" id="CHEBI:61194"/>
        <dbReference type="ChEBI" id="CHEBI:61382"/>
        <dbReference type="EC" id="3.6.1.66"/>
    </reaction>
</comment>
<evidence type="ECO:0000256" key="7">
    <source>
        <dbReference type="ARBA" id="ARBA00023080"/>
    </source>
</evidence>
<evidence type="ECO:0000256" key="10">
    <source>
        <dbReference type="HAMAP-Rule" id="MF_01405"/>
    </source>
</evidence>
<dbReference type="InterPro" id="IPR002637">
    <property type="entry name" value="RdgB/HAM1"/>
</dbReference>
<feature type="binding site" evidence="10">
    <location>
        <begin position="8"/>
        <end position="13"/>
    </location>
    <ligand>
        <name>substrate</name>
    </ligand>
</feature>
<comment type="caution">
    <text evidence="10">Lacks conserved residue(s) required for the propagation of feature annotation.</text>
</comment>
<protein>
    <recommendedName>
        <fullName evidence="10">dITP/XTP pyrophosphatase</fullName>
        <ecNumber evidence="10">3.6.1.66</ecNumber>
    </recommendedName>
    <alternativeName>
        <fullName evidence="10">Non-canonical purine NTP pyrophosphatase</fullName>
    </alternativeName>
    <alternativeName>
        <fullName evidence="10">Non-standard purine NTP pyrophosphatase</fullName>
    </alternativeName>
    <alternativeName>
        <fullName evidence="10">Nucleoside-triphosphate diphosphatase</fullName>
    </alternativeName>
    <alternativeName>
        <fullName evidence="10">Nucleoside-triphosphate pyrophosphatase</fullName>
        <shortName evidence="10">NTPase</shortName>
    </alternativeName>
</protein>
<sequence length="191" mass="21541">MKKLVFATNNQHKTDEIRSALAGQYEVLNLNDIGCTDDIPETALTFEGNAALKSSYVVERFNLDCFADDSGLEIEALNNEPGVYSARYSGGRDSLENMRLVLEQMKNQTNRNARFKTVISLMQNGKQHFFEGAVEGTIRFEMSGSKGFGYDPIFQPNGYNITFAEMDMAEKNKISHRAIALKKMIDFLKEQ</sequence>
<feature type="binding site" evidence="10">
    <location>
        <begin position="148"/>
        <end position="151"/>
    </location>
    <ligand>
        <name>substrate</name>
    </ligand>
</feature>
<keyword evidence="5 10" id="KW-0378">Hydrolase</keyword>
<evidence type="ECO:0000256" key="9">
    <source>
        <dbReference type="ARBA" id="ARBA00052017"/>
    </source>
</evidence>
<comment type="function">
    <text evidence="10">Pyrophosphatase that catalyzes the hydrolysis of nucleoside triphosphates to their monophosphate derivatives, with a high preference for the non-canonical purine nucleotides XTP (xanthosine triphosphate), dITP (deoxyinosine triphosphate) and ITP. Seems to function as a house-cleaning enzyme that removes non-canonical purine nucleotides from the nucleotide pool, thus preventing their incorporation into DNA/RNA and avoiding chromosomal lesions.</text>
</comment>
<dbReference type="GO" id="GO:0035870">
    <property type="term" value="F:dITP diphosphatase activity"/>
    <property type="evidence" value="ECO:0007669"/>
    <property type="project" value="UniProtKB-UniRule"/>
</dbReference>
<evidence type="ECO:0000256" key="2">
    <source>
        <dbReference type="ARBA" id="ARBA00011738"/>
    </source>
</evidence>
<feature type="active site" description="Proton acceptor" evidence="10">
    <location>
        <position position="69"/>
    </location>
</feature>
<dbReference type="HAMAP" id="MF_01405">
    <property type="entry name" value="Non_canon_purine_NTPase"/>
    <property type="match status" value="1"/>
</dbReference>
<comment type="catalytic activity">
    <reaction evidence="9 10">
        <text>XTP + H2O = XMP + diphosphate + H(+)</text>
        <dbReference type="Rhea" id="RHEA:28610"/>
        <dbReference type="ChEBI" id="CHEBI:15377"/>
        <dbReference type="ChEBI" id="CHEBI:15378"/>
        <dbReference type="ChEBI" id="CHEBI:33019"/>
        <dbReference type="ChEBI" id="CHEBI:57464"/>
        <dbReference type="ChEBI" id="CHEBI:61314"/>
        <dbReference type="EC" id="3.6.1.66"/>
    </reaction>
</comment>
<feature type="binding site" evidence="10">
    <location>
        <position position="69"/>
    </location>
    <ligand>
        <name>Mg(2+)</name>
        <dbReference type="ChEBI" id="CHEBI:18420"/>
    </ligand>
</feature>
<dbReference type="InterPro" id="IPR029001">
    <property type="entry name" value="ITPase-like_fam"/>
</dbReference>
<comment type="catalytic activity">
    <reaction evidence="10">
        <text>ITP + H2O = IMP + diphosphate + H(+)</text>
        <dbReference type="Rhea" id="RHEA:29399"/>
        <dbReference type="ChEBI" id="CHEBI:15377"/>
        <dbReference type="ChEBI" id="CHEBI:15378"/>
        <dbReference type="ChEBI" id="CHEBI:33019"/>
        <dbReference type="ChEBI" id="CHEBI:58053"/>
        <dbReference type="ChEBI" id="CHEBI:61402"/>
        <dbReference type="EC" id="3.6.1.66"/>
    </reaction>
</comment>
<dbReference type="Gene3D" id="3.90.950.10">
    <property type="match status" value="1"/>
</dbReference>
<feature type="binding site" evidence="10">
    <location>
        <position position="171"/>
    </location>
    <ligand>
        <name>substrate</name>
    </ligand>
</feature>
<keyword evidence="4 10" id="KW-0547">Nucleotide-binding</keyword>
<dbReference type="NCBIfam" id="NF011398">
    <property type="entry name" value="PRK14823.1"/>
    <property type="match status" value="1"/>
</dbReference>
<evidence type="ECO:0000313" key="12">
    <source>
        <dbReference type="EMBL" id="QPH41518.1"/>
    </source>
</evidence>
<evidence type="ECO:0000313" key="13">
    <source>
        <dbReference type="Proteomes" id="UP000594759"/>
    </source>
</evidence>
<dbReference type="FunFam" id="3.90.950.10:FF:000001">
    <property type="entry name" value="dITP/XTP pyrophosphatase"/>
    <property type="match status" value="1"/>
</dbReference>
<keyword evidence="6 10" id="KW-0460">Magnesium</keyword>
<reference evidence="12 13" key="1">
    <citation type="submission" date="2020-11" db="EMBL/GenBank/DDBJ databases">
        <title>Pedobacter endophytica, an endophytic bacteria isolated form Carex pumila.</title>
        <authorList>
            <person name="Peng Y."/>
            <person name="Jiang L."/>
            <person name="Lee J."/>
        </authorList>
    </citation>
    <scope>NUCLEOTIDE SEQUENCE [LARGE SCALE GENOMIC DNA]</scope>
    <source>
        <strain evidence="12 13">JBR3-12</strain>
    </source>
</reference>
<evidence type="ECO:0000256" key="6">
    <source>
        <dbReference type="ARBA" id="ARBA00022842"/>
    </source>
</evidence>
<evidence type="ECO:0000256" key="1">
    <source>
        <dbReference type="ARBA" id="ARBA00008023"/>
    </source>
</evidence>
<dbReference type="RefSeq" id="WP_196100955.1">
    <property type="nucleotide sequence ID" value="NZ_CP064939.1"/>
</dbReference>
<dbReference type="GO" id="GO:0009117">
    <property type="term" value="P:nucleotide metabolic process"/>
    <property type="evidence" value="ECO:0007669"/>
    <property type="project" value="UniProtKB-KW"/>
</dbReference>
<evidence type="ECO:0000256" key="4">
    <source>
        <dbReference type="ARBA" id="ARBA00022741"/>
    </source>
</evidence>
<comment type="similarity">
    <text evidence="1 10 11">Belongs to the HAM1 NTPase family.</text>
</comment>
<organism evidence="12 13">
    <name type="scientific">Pedobacter endophyticus</name>
    <dbReference type="NCBI Taxonomy" id="2789740"/>
    <lineage>
        <taxon>Bacteria</taxon>
        <taxon>Pseudomonadati</taxon>
        <taxon>Bacteroidota</taxon>
        <taxon>Sphingobacteriia</taxon>
        <taxon>Sphingobacteriales</taxon>
        <taxon>Sphingobacteriaceae</taxon>
        <taxon>Pedobacter</taxon>
    </lineage>
</organism>
<name>A0A7S9L313_9SPHI</name>
<dbReference type="Pfam" id="PF01725">
    <property type="entry name" value="Ham1p_like"/>
    <property type="match status" value="1"/>
</dbReference>
<feature type="binding site" evidence="10">
    <location>
        <begin position="176"/>
        <end position="177"/>
    </location>
    <ligand>
        <name>substrate</name>
    </ligand>
</feature>